<evidence type="ECO:0000313" key="2">
    <source>
        <dbReference type="Proteomes" id="UP000308199"/>
    </source>
</evidence>
<dbReference type="CDD" id="cd05325">
    <property type="entry name" value="carb_red_sniffer_like_SDR_c"/>
    <property type="match status" value="1"/>
</dbReference>
<dbReference type="PRINTS" id="PR00081">
    <property type="entry name" value="GDHRDH"/>
</dbReference>
<dbReference type="Gene3D" id="3.40.50.720">
    <property type="entry name" value="NAD(P)-binding Rossmann-like Domain"/>
    <property type="match status" value="1"/>
</dbReference>
<dbReference type="InterPro" id="IPR002347">
    <property type="entry name" value="SDR_fam"/>
</dbReference>
<dbReference type="InterPro" id="IPR036291">
    <property type="entry name" value="NAD(P)-bd_dom_sf"/>
</dbReference>
<evidence type="ECO:0000313" key="1">
    <source>
        <dbReference type="EMBL" id="THH08382.1"/>
    </source>
</evidence>
<dbReference type="EMBL" id="SGPK01000102">
    <property type="protein sequence ID" value="THH08382.1"/>
    <property type="molecule type" value="Genomic_DNA"/>
</dbReference>
<gene>
    <name evidence="1" type="ORF">EW145_g2740</name>
</gene>
<evidence type="ECO:0008006" key="3">
    <source>
        <dbReference type="Google" id="ProtNLM"/>
    </source>
</evidence>
<dbReference type="AlphaFoldDB" id="A0A4S4L9M9"/>
<proteinExistence type="predicted"/>
<dbReference type="Pfam" id="PF00106">
    <property type="entry name" value="adh_short"/>
    <property type="match status" value="1"/>
</dbReference>
<dbReference type="Proteomes" id="UP000308199">
    <property type="component" value="Unassembled WGS sequence"/>
</dbReference>
<dbReference type="PANTHER" id="PTHR45458">
    <property type="entry name" value="SHORT-CHAIN DEHYDROGENASE/REDUCTASE SDR"/>
    <property type="match status" value="1"/>
</dbReference>
<dbReference type="SUPFAM" id="SSF51735">
    <property type="entry name" value="NAD(P)-binding Rossmann-fold domains"/>
    <property type="match status" value="1"/>
</dbReference>
<accession>A0A4S4L9M9</accession>
<dbReference type="PANTHER" id="PTHR45458:SF3">
    <property type="entry name" value="CHAIN DEHYDROGENASE (ATSC), PUTATIVE-RELATED"/>
    <property type="match status" value="1"/>
</dbReference>
<organism evidence="1 2">
    <name type="scientific">Phellinidium pouzarii</name>
    <dbReference type="NCBI Taxonomy" id="167371"/>
    <lineage>
        <taxon>Eukaryota</taxon>
        <taxon>Fungi</taxon>
        <taxon>Dikarya</taxon>
        <taxon>Basidiomycota</taxon>
        <taxon>Agaricomycotina</taxon>
        <taxon>Agaricomycetes</taxon>
        <taxon>Hymenochaetales</taxon>
        <taxon>Hymenochaetaceae</taxon>
        <taxon>Phellinidium</taxon>
    </lineage>
</organism>
<reference evidence="1 2" key="1">
    <citation type="submission" date="2019-02" db="EMBL/GenBank/DDBJ databases">
        <title>Genome sequencing of the rare red list fungi Phellinidium pouzarii.</title>
        <authorList>
            <person name="Buettner E."/>
            <person name="Kellner H."/>
        </authorList>
    </citation>
    <scope>NUCLEOTIDE SEQUENCE [LARGE SCALE GENOMIC DNA]</scope>
    <source>
        <strain evidence="1 2">DSM 108285</strain>
    </source>
</reference>
<sequence length="267" mass="28729">MPSYVVTGASRGLGLEFVQQLGSSPENIVFALVRNKKTADKLIALSRSNVHIVQADITDVNALKLAAQEVSKITGGKLDVLINNAALVEPNHRNLNLDEYPDEKTLEKDLFDSFHVNAIGVIHTTNIFLPLLRAGSVKKVASLSTGIADLDTTIATGYSLAGPYCISKAALNMAVSKYALKYKNDGFVFLSISPGLVATDAMVSEHPSDEEIAEVKDMIAGFTKVYPDFTGPITAEESIRSMLSVIDEATVETSGAFLSHKGNKEWL</sequence>
<keyword evidence="2" id="KW-1185">Reference proteome</keyword>
<dbReference type="GO" id="GO:0016616">
    <property type="term" value="F:oxidoreductase activity, acting on the CH-OH group of donors, NAD or NADP as acceptor"/>
    <property type="evidence" value="ECO:0007669"/>
    <property type="project" value="TreeGrafter"/>
</dbReference>
<name>A0A4S4L9M9_9AGAM</name>
<protein>
    <recommendedName>
        <fullName evidence="3">NAD(P)-binding protein</fullName>
    </recommendedName>
</protein>
<dbReference type="OrthoDB" id="9876299at2759"/>
<dbReference type="InterPro" id="IPR052184">
    <property type="entry name" value="SDR_enzymes"/>
</dbReference>
<comment type="caution">
    <text evidence="1">The sequence shown here is derived from an EMBL/GenBank/DDBJ whole genome shotgun (WGS) entry which is preliminary data.</text>
</comment>